<keyword evidence="5" id="KW-1185">Reference proteome</keyword>
<comment type="similarity">
    <text evidence="2">Belongs to the AB hydrolase superfamily. Epoxide hydrolase family.</text>
</comment>
<evidence type="ECO:0000256" key="1">
    <source>
        <dbReference type="ARBA" id="ARBA00022801"/>
    </source>
</evidence>
<accession>A0ABR4P654</accession>
<dbReference type="GO" id="GO:0016787">
    <property type="term" value="F:hydrolase activity"/>
    <property type="evidence" value="ECO:0007669"/>
    <property type="project" value="UniProtKB-KW"/>
</dbReference>
<protein>
    <submittedName>
        <fullName evidence="4">Epoxide hydrolase</fullName>
    </submittedName>
</protein>
<organism evidence="4 5">
    <name type="scientific">Phlyctema vagabunda</name>
    <dbReference type="NCBI Taxonomy" id="108571"/>
    <lineage>
        <taxon>Eukaryota</taxon>
        <taxon>Fungi</taxon>
        <taxon>Dikarya</taxon>
        <taxon>Ascomycota</taxon>
        <taxon>Pezizomycotina</taxon>
        <taxon>Leotiomycetes</taxon>
        <taxon>Helotiales</taxon>
        <taxon>Dermateaceae</taxon>
        <taxon>Phlyctema</taxon>
    </lineage>
</organism>
<dbReference type="Gene3D" id="3.40.50.1820">
    <property type="entry name" value="alpha/beta hydrolase"/>
    <property type="match status" value="1"/>
</dbReference>
<evidence type="ECO:0000313" key="5">
    <source>
        <dbReference type="Proteomes" id="UP001629113"/>
    </source>
</evidence>
<feature type="domain" description="AB hydrolase-1" evidence="3">
    <location>
        <begin position="68"/>
        <end position="348"/>
    </location>
</feature>
<reference evidence="4 5" key="1">
    <citation type="submission" date="2024-06" db="EMBL/GenBank/DDBJ databases">
        <title>Complete genome of Phlyctema vagabunda strain 19-DSS-EL-015.</title>
        <authorList>
            <person name="Fiorenzani C."/>
        </authorList>
    </citation>
    <scope>NUCLEOTIDE SEQUENCE [LARGE SCALE GENOMIC DNA]</scope>
    <source>
        <strain evidence="4 5">19-DSS-EL-015</strain>
    </source>
</reference>
<dbReference type="SUPFAM" id="SSF53474">
    <property type="entry name" value="alpha/beta-Hydrolases"/>
    <property type="match status" value="1"/>
</dbReference>
<evidence type="ECO:0000313" key="4">
    <source>
        <dbReference type="EMBL" id="KAL3418737.1"/>
    </source>
</evidence>
<dbReference type="InterPro" id="IPR000073">
    <property type="entry name" value="AB_hydrolase_1"/>
</dbReference>
<gene>
    <name evidence="4" type="ORF">PVAG01_10453</name>
</gene>
<dbReference type="Pfam" id="PF00561">
    <property type="entry name" value="Abhydrolase_1"/>
    <property type="match status" value="1"/>
</dbReference>
<evidence type="ECO:0000259" key="3">
    <source>
        <dbReference type="Pfam" id="PF00561"/>
    </source>
</evidence>
<dbReference type="InterPro" id="IPR000639">
    <property type="entry name" value="Epox_hydrolase-like"/>
</dbReference>
<dbReference type="PANTHER" id="PTHR43329">
    <property type="entry name" value="EPOXIDE HYDROLASE"/>
    <property type="match status" value="1"/>
</dbReference>
<comment type="caution">
    <text evidence="4">The sequence shown here is derived from an EMBL/GenBank/DDBJ whole genome shotgun (WGS) entry which is preliminary data.</text>
</comment>
<keyword evidence="1 4" id="KW-0378">Hydrolase</keyword>
<dbReference type="PRINTS" id="PR00412">
    <property type="entry name" value="EPOXHYDRLASE"/>
</dbReference>
<dbReference type="InterPro" id="IPR029058">
    <property type="entry name" value="AB_hydrolase_fold"/>
</dbReference>
<dbReference type="EMBL" id="JBFCZG010000009">
    <property type="protein sequence ID" value="KAL3418737.1"/>
    <property type="molecule type" value="Genomic_DNA"/>
</dbReference>
<sequence>MRQIPYVQYSPNFSFLMGSSCLNIQALTFQQTDIANTSYVNWVRSLTNSNGTTYRYVFSPPFESDKPYLMFLHGFPESSYEWRYQIEYFKEQGYGIIAPDLLGYGGTDSPSDLASFSYKNMVSDLSQLLDCEKIDKVVGISHDFGSSLLSRFITYESDRLLAVAFLDIGYVPPGTVLDEMTVTALNNATLNSLGYTLYGYWVFHNEDDAASIIDTHLDSFFSLVYTYNMTYWKEFFTPLGEFKQWLLDDRRAPVGKFSTTQVSEQWKSIMRAQGGLDGPLKWYKSSMRGINRADEEAVRSVSATIQQPVLLILADQDPVGIPSSQLNLTVPYAPNLTVRSINSGHFVEVEAPQEVNKHLDCFLQTALRTPPGDFVPIDCT</sequence>
<dbReference type="PROSITE" id="PS51257">
    <property type="entry name" value="PROKAR_LIPOPROTEIN"/>
    <property type="match status" value="1"/>
</dbReference>
<dbReference type="Proteomes" id="UP001629113">
    <property type="component" value="Unassembled WGS sequence"/>
</dbReference>
<proteinExistence type="inferred from homology"/>
<name>A0ABR4P654_9HELO</name>
<evidence type="ECO:0000256" key="2">
    <source>
        <dbReference type="ARBA" id="ARBA00038334"/>
    </source>
</evidence>